<feature type="domain" description="DUF6933" evidence="2">
    <location>
        <begin position="2"/>
        <end position="158"/>
    </location>
</feature>
<gene>
    <name evidence="3" type="ORF">AB8U03_09890</name>
</gene>
<proteinExistence type="predicted"/>
<comment type="caution">
    <text evidence="3">The sequence shown here is derived from an EMBL/GenBank/DDBJ whole genome shotgun (WGS) entry which is preliminary data.</text>
</comment>
<organism evidence="3 4">
    <name type="scientific">Clostridium moutaii</name>
    <dbReference type="NCBI Taxonomy" id="3240932"/>
    <lineage>
        <taxon>Bacteria</taxon>
        <taxon>Bacillati</taxon>
        <taxon>Bacillota</taxon>
        <taxon>Clostridia</taxon>
        <taxon>Eubacteriales</taxon>
        <taxon>Clostridiaceae</taxon>
        <taxon>Clostridium</taxon>
    </lineage>
</organism>
<evidence type="ECO:0000313" key="4">
    <source>
        <dbReference type="Proteomes" id="UP001564657"/>
    </source>
</evidence>
<dbReference type="EMBL" id="JBGEWD010000008">
    <property type="protein sequence ID" value="MEY8000500.1"/>
    <property type="molecule type" value="Genomic_DNA"/>
</dbReference>
<dbReference type="PANTHER" id="PTHR41878">
    <property type="entry name" value="LEXA REPRESSOR-RELATED"/>
    <property type="match status" value="1"/>
</dbReference>
<evidence type="ECO:0000259" key="2">
    <source>
        <dbReference type="Pfam" id="PF22016"/>
    </source>
</evidence>
<feature type="domain" description="Plasmid pRiA4b Orf3-like" evidence="1">
    <location>
        <begin position="176"/>
        <end position="370"/>
    </location>
</feature>
<name>A0ABV4BP00_9CLOT</name>
<sequence>MLIQCTQKLLKQLNIKPAEVEYGDPLFSCHANLMMVNRRKAVVFVNDKNRYVIVLYGLKTKDFKKLDELFIKAVREVLENECIKNYFIEQFINYSPKIVYSKTRDRKSVARMNKSCEAVYYYADFLTADSIYQSALSKKLGRYLVGNGKNNFITPVEEMYKDLENFFRKPIFSCKAVQLKITLELCKHKVWRRLVVPLNITFDRLHKVLQKLFGWKDYHLHEFYIYDSTSFCSKLSINDSAYNEHSYNPIIKLVCDEEAFEYPDDIQTKLETGIKLSEYIPRYKWLKYDYDFGDNWQHYIEVEKVIDDYNLNYPVCVDGNGKAPPEDVGGDPGYEEFLGILRDKNNPEYDNMLAWGSGQGYEDFDIEAINSKIRYI</sequence>
<dbReference type="SUPFAM" id="SSF159941">
    <property type="entry name" value="MM3350-like"/>
    <property type="match status" value="1"/>
</dbReference>
<dbReference type="RefSeq" id="WP_369704391.1">
    <property type="nucleotide sequence ID" value="NZ_JBGEWD010000008.1"/>
</dbReference>
<keyword evidence="4" id="KW-1185">Reference proteome</keyword>
<dbReference type="PANTHER" id="PTHR41878:SF1">
    <property type="entry name" value="TNPR PROTEIN"/>
    <property type="match status" value="1"/>
</dbReference>
<dbReference type="InterPro" id="IPR053864">
    <property type="entry name" value="DUF6933"/>
</dbReference>
<dbReference type="InterPro" id="IPR012912">
    <property type="entry name" value="Plasmid_pRiA4b_Orf3-like"/>
</dbReference>
<accession>A0ABV4BP00</accession>
<dbReference type="Gene3D" id="3.10.290.30">
    <property type="entry name" value="MM3350-like"/>
    <property type="match status" value="1"/>
</dbReference>
<evidence type="ECO:0000259" key="1">
    <source>
        <dbReference type="Pfam" id="PF07929"/>
    </source>
</evidence>
<dbReference type="Proteomes" id="UP001564657">
    <property type="component" value="Unassembled WGS sequence"/>
</dbReference>
<reference evidence="3 4" key="1">
    <citation type="submission" date="2024-08" db="EMBL/GenBank/DDBJ databases">
        <title>Clostridium lapicellarii sp. nov., and Clostridium renhuaiense sp. nov., two species isolated from the mud in a fermentation cellar used for producing sauce-flavour Chinese liquors.</title>
        <authorList>
            <person name="Yang F."/>
            <person name="Wang H."/>
            <person name="Chen L.Q."/>
            <person name="Zhou N."/>
            <person name="Lu J.J."/>
            <person name="Pu X.X."/>
            <person name="Wan B."/>
            <person name="Wang L."/>
            <person name="Liu S.J."/>
        </authorList>
    </citation>
    <scope>NUCLEOTIDE SEQUENCE [LARGE SCALE GENOMIC DNA]</scope>
    <source>
        <strain evidence="3 4">MT-5</strain>
    </source>
</reference>
<protein>
    <submittedName>
        <fullName evidence="3">Plasmid pRiA4b ORF-3 family protein</fullName>
    </submittedName>
</protein>
<dbReference type="Pfam" id="PF07929">
    <property type="entry name" value="PRiA4_ORF3"/>
    <property type="match status" value="1"/>
</dbReference>
<dbReference type="Pfam" id="PF22016">
    <property type="entry name" value="DUF6933"/>
    <property type="match status" value="1"/>
</dbReference>
<evidence type="ECO:0000313" key="3">
    <source>
        <dbReference type="EMBL" id="MEY8000500.1"/>
    </source>
</evidence>
<dbReference type="InterPro" id="IPR024047">
    <property type="entry name" value="MM3350-like_sf"/>
</dbReference>